<proteinExistence type="inferred from homology"/>
<dbReference type="EMBL" id="GL377569">
    <property type="protein sequence ID" value="EFJ34542.1"/>
    <property type="molecule type" value="Genomic_DNA"/>
</dbReference>
<dbReference type="GO" id="GO:0005975">
    <property type="term" value="P:carbohydrate metabolic process"/>
    <property type="evidence" value="ECO:0007669"/>
    <property type="project" value="InterPro"/>
</dbReference>
<keyword evidence="4" id="KW-0378">Hydrolase</keyword>
<accession>D8R097</accession>
<dbReference type="OMA" id="SKQPIMH"/>
<sequence length="257" mass="27757">MAPKLDPSLHLKAFDDGGKLAEGLADHISKLSAASIERKGAFTVVLSGGSLVSALTKLAQAPVVDQIDWSRWHVFWVDERAVRKDDPDSSYKLAHDLFLSKVTIPVSQVYSINDALDADAAADDYQALIAHSIQTGILDTSQQGLPRFDLILLGMGPDGHIASLFPNHPLIQERQRWVCSITDSPKPPPQRITMTLPVINAAANVVFVASGASKAEMVARVFGEELPAGELPAQMILPLDGNLVWYVDRAAAGQYGR</sequence>
<protein>
    <recommendedName>
        <fullName evidence="5">Probable 6-phosphogluconolactonase</fullName>
        <ecNumber evidence="5">3.1.1.31</ecNumber>
    </recommendedName>
</protein>
<dbReference type="FunFam" id="3.40.50.1360:FF:000005">
    <property type="entry name" value="6-phosphogluconolactonase"/>
    <property type="match status" value="1"/>
</dbReference>
<dbReference type="Gramene" id="EFJ34542">
    <property type="protein sequence ID" value="EFJ34542"/>
    <property type="gene ID" value="SELMODRAFT_82147"/>
</dbReference>
<dbReference type="Gene3D" id="3.40.50.1360">
    <property type="match status" value="1"/>
</dbReference>
<dbReference type="InterPro" id="IPR006148">
    <property type="entry name" value="Glc/Gal-6P_isomerase"/>
</dbReference>
<feature type="domain" description="Glucosamine/galactosamine-6-phosphate isomerase" evidence="6">
    <location>
        <begin position="18"/>
        <end position="245"/>
    </location>
</feature>
<dbReference type="GO" id="GO:0017057">
    <property type="term" value="F:6-phosphogluconolactonase activity"/>
    <property type="evidence" value="ECO:0000318"/>
    <property type="project" value="GO_Central"/>
</dbReference>
<dbReference type="SUPFAM" id="SSF100950">
    <property type="entry name" value="NagB/RpiA/CoA transferase-like"/>
    <property type="match status" value="1"/>
</dbReference>
<dbReference type="NCBIfam" id="TIGR01198">
    <property type="entry name" value="pgl"/>
    <property type="match status" value="1"/>
</dbReference>
<evidence type="ECO:0000313" key="7">
    <source>
        <dbReference type="EMBL" id="EFJ34542.1"/>
    </source>
</evidence>
<dbReference type="EC" id="3.1.1.31" evidence="5"/>
<dbReference type="Pfam" id="PF01182">
    <property type="entry name" value="Glucosamine_iso"/>
    <property type="match status" value="1"/>
</dbReference>
<evidence type="ECO:0000259" key="6">
    <source>
        <dbReference type="Pfam" id="PF01182"/>
    </source>
</evidence>
<reference evidence="7 8" key="1">
    <citation type="journal article" date="2011" name="Science">
        <title>The Selaginella genome identifies genetic changes associated with the evolution of vascular plants.</title>
        <authorList>
            <person name="Banks J.A."/>
            <person name="Nishiyama T."/>
            <person name="Hasebe M."/>
            <person name="Bowman J.L."/>
            <person name="Gribskov M."/>
            <person name="dePamphilis C."/>
            <person name="Albert V.A."/>
            <person name="Aono N."/>
            <person name="Aoyama T."/>
            <person name="Ambrose B.A."/>
            <person name="Ashton N.W."/>
            <person name="Axtell M.J."/>
            <person name="Barker E."/>
            <person name="Barker M.S."/>
            <person name="Bennetzen J.L."/>
            <person name="Bonawitz N.D."/>
            <person name="Chapple C."/>
            <person name="Cheng C."/>
            <person name="Correa L.G."/>
            <person name="Dacre M."/>
            <person name="DeBarry J."/>
            <person name="Dreyer I."/>
            <person name="Elias M."/>
            <person name="Engstrom E.M."/>
            <person name="Estelle M."/>
            <person name="Feng L."/>
            <person name="Finet C."/>
            <person name="Floyd S.K."/>
            <person name="Frommer W.B."/>
            <person name="Fujita T."/>
            <person name="Gramzow L."/>
            <person name="Gutensohn M."/>
            <person name="Harholt J."/>
            <person name="Hattori M."/>
            <person name="Heyl A."/>
            <person name="Hirai T."/>
            <person name="Hiwatashi Y."/>
            <person name="Ishikawa M."/>
            <person name="Iwata M."/>
            <person name="Karol K.G."/>
            <person name="Koehler B."/>
            <person name="Kolukisaoglu U."/>
            <person name="Kubo M."/>
            <person name="Kurata T."/>
            <person name="Lalonde S."/>
            <person name="Li K."/>
            <person name="Li Y."/>
            <person name="Litt A."/>
            <person name="Lyons E."/>
            <person name="Manning G."/>
            <person name="Maruyama T."/>
            <person name="Michael T.P."/>
            <person name="Mikami K."/>
            <person name="Miyazaki S."/>
            <person name="Morinaga S."/>
            <person name="Murata T."/>
            <person name="Mueller-Roeber B."/>
            <person name="Nelson D.R."/>
            <person name="Obara M."/>
            <person name="Oguri Y."/>
            <person name="Olmstead R.G."/>
            <person name="Onodera N."/>
            <person name="Petersen B.L."/>
            <person name="Pils B."/>
            <person name="Prigge M."/>
            <person name="Rensing S.A."/>
            <person name="Riano-Pachon D.M."/>
            <person name="Roberts A.W."/>
            <person name="Sato Y."/>
            <person name="Scheller H.V."/>
            <person name="Schulz B."/>
            <person name="Schulz C."/>
            <person name="Shakirov E.V."/>
            <person name="Shibagaki N."/>
            <person name="Shinohara N."/>
            <person name="Shippen D.E."/>
            <person name="Soerensen I."/>
            <person name="Sotooka R."/>
            <person name="Sugimoto N."/>
            <person name="Sugita M."/>
            <person name="Sumikawa N."/>
            <person name="Tanurdzic M."/>
            <person name="Theissen G."/>
            <person name="Ulvskov P."/>
            <person name="Wakazuki S."/>
            <person name="Weng J.K."/>
            <person name="Willats W.W."/>
            <person name="Wipf D."/>
            <person name="Wolf P.G."/>
            <person name="Yang L."/>
            <person name="Zimmer A.D."/>
            <person name="Zhu Q."/>
            <person name="Mitros T."/>
            <person name="Hellsten U."/>
            <person name="Loque D."/>
            <person name="Otillar R."/>
            <person name="Salamov A."/>
            <person name="Schmutz J."/>
            <person name="Shapiro H."/>
            <person name="Lindquist E."/>
            <person name="Lucas S."/>
            <person name="Rokhsar D."/>
            <person name="Grigoriev I.V."/>
        </authorList>
    </citation>
    <scope>NUCLEOTIDE SEQUENCE [LARGE SCALE GENOMIC DNA]</scope>
</reference>
<dbReference type="OrthoDB" id="432544at2759"/>
<evidence type="ECO:0000256" key="2">
    <source>
        <dbReference type="ARBA" id="ARBA00004961"/>
    </source>
</evidence>
<dbReference type="HOGENOM" id="CLU_053947_0_1_1"/>
<dbReference type="Proteomes" id="UP000001514">
    <property type="component" value="Unassembled WGS sequence"/>
</dbReference>
<evidence type="ECO:0000256" key="3">
    <source>
        <dbReference type="ARBA" id="ARBA00010662"/>
    </source>
</evidence>
<dbReference type="eggNOG" id="KOG3147">
    <property type="taxonomic scope" value="Eukaryota"/>
</dbReference>
<dbReference type="AlphaFoldDB" id="D8R097"/>
<organism evidence="8">
    <name type="scientific">Selaginella moellendorffii</name>
    <name type="common">Spikemoss</name>
    <dbReference type="NCBI Taxonomy" id="88036"/>
    <lineage>
        <taxon>Eukaryota</taxon>
        <taxon>Viridiplantae</taxon>
        <taxon>Streptophyta</taxon>
        <taxon>Embryophyta</taxon>
        <taxon>Tracheophyta</taxon>
        <taxon>Lycopodiopsida</taxon>
        <taxon>Selaginellales</taxon>
        <taxon>Selaginellaceae</taxon>
        <taxon>Selaginella</taxon>
    </lineage>
</organism>
<evidence type="ECO:0000256" key="5">
    <source>
        <dbReference type="RuleBase" id="RU365095"/>
    </source>
</evidence>
<dbReference type="InParanoid" id="D8R097"/>
<dbReference type="CDD" id="cd01400">
    <property type="entry name" value="6PGL"/>
    <property type="match status" value="1"/>
</dbReference>
<evidence type="ECO:0000313" key="8">
    <source>
        <dbReference type="Proteomes" id="UP000001514"/>
    </source>
</evidence>
<comment type="similarity">
    <text evidence="3 5">Belongs to the glucosamine/galactosamine-6-phosphate isomerase family. 6-phosphogluconolactonase subfamily.</text>
</comment>
<dbReference type="PANTHER" id="PTHR11054:SF22">
    <property type="entry name" value="6-PHOSPHOGLUCONOLACTONASE 3, CHLOROPLASTIC"/>
    <property type="match status" value="1"/>
</dbReference>
<name>D8R097_SELML</name>
<dbReference type="GO" id="GO:0005829">
    <property type="term" value="C:cytosol"/>
    <property type="evidence" value="ECO:0000318"/>
    <property type="project" value="GO_Central"/>
</dbReference>
<evidence type="ECO:0000256" key="1">
    <source>
        <dbReference type="ARBA" id="ARBA00000832"/>
    </source>
</evidence>
<dbReference type="InterPro" id="IPR037171">
    <property type="entry name" value="NagB/RpiA_transferase-like"/>
</dbReference>
<dbReference type="GO" id="GO:0009051">
    <property type="term" value="P:pentose-phosphate shunt, oxidative branch"/>
    <property type="evidence" value="ECO:0000318"/>
    <property type="project" value="GO_Central"/>
</dbReference>
<comment type="pathway">
    <text evidence="2">Carbohydrate degradation; pentose phosphate pathway; D-ribulose 5-phosphate from D-glucose 6-phosphate (oxidative stage): step 2/3.</text>
</comment>
<dbReference type="PANTHER" id="PTHR11054">
    <property type="entry name" value="6-PHOSPHOGLUCONOLACTONASE"/>
    <property type="match status" value="1"/>
</dbReference>
<gene>
    <name evidence="7" type="ORF">SELMODRAFT_82147</name>
</gene>
<dbReference type="UniPathway" id="UPA00115"/>
<dbReference type="InterPro" id="IPR039104">
    <property type="entry name" value="6PGL"/>
</dbReference>
<dbReference type="KEGG" id="smo:SELMODRAFT_82147"/>
<keyword evidence="8" id="KW-1185">Reference proteome</keyword>
<dbReference type="FunCoup" id="D8R097">
    <property type="interactions" value="4312"/>
</dbReference>
<comment type="catalytic activity">
    <reaction evidence="1 5">
        <text>6-phospho-D-glucono-1,5-lactone + H2O = 6-phospho-D-gluconate + H(+)</text>
        <dbReference type="Rhea" id="RHEA:12556"/>
        <dbReference type="ChEBI" id="CHEBI:15377"/>
        <dbReference type="ChEBI" id="CHEBI:15378"/>
        <dbReference type="ChEBI" id="CHEBI:57955"/>
        <dbReference type="ChEBI" id="CHEBI:58759"/>
        <dbReference type="EC" id="3.1.1.31"/>
    </reaction>
</comment>
<evidence type="ECO:0000256" key="4">
    <source>
        <dbReference type="ARBA" id="ARBA00022801"/>
    </source>
</evidence>
<dbReference type="InterPro" id="IPR005900">
    <property type="entry name" value="6-phosphogluconolactonase_DevB"/>
</dbReference>
<dbReference type="STRING" id="88036.D8R097"/>